<protein>
    <recommendedName>
        <fullName evidence="5">Spaetzle domain-containing protein</fullName>
    </recommendedName>
</protein>
<evidence type="ECO:0000313" key="4">
    <source>
        <dbReference type="Proteomes" id="UP001328107"/>
    </source>
</evidence>
<evidence type="ECO:0000256" key="1">
    <source>
        <dbReference type="SAM" id="Coils"/>
    </source>
</evidence>
<accession>A0AAN5DEQ9</accession>
<dbReference type="PANTHER" id="PTHR33995:SF7">
    <property type="entry name" value="BURSICON SUBUNIT ALPHA-RELATED"/>
    <property type="match status" value="1"/>
</dbReference>
<dbReference type="InterPro" id="IPR029034">
    <property type="entry name" value="Cystine-knot_cytokine"/>
</dbReference>
<dbReference type="SUPFAM" id="SSF57501">
    <property type="entry name" value="Cystine-knot cytokines"/>
    <property type="match status" value="1"/>
</dbReference>
<proteinExistence type="predicted"/>
<keyword evidence="1" id="KW-0175">Coiled coil</keyword>
<evidence type="ECO:0008006" key="5">
    <source>
        <dbReference type="Google" id="ProtNLM"/>
    </source>
</evidence>
<organism evidence="3 4">
    <name type="scientific">Pristionchus mayeri</name>
    <dbReference type="NCBI Taxonomy" id="1317129"/>
    <lineage>
        <taxon>Eukaryota</taxon>
        <taxon>Metazoa</taxon>
        <taxon>Ecdysozoa</taxon>
        <taxon>Nematoda</taxon>
        <taxon>Chromadorea</taxon>
        <taxon>Rhabditida</taxon>
        <taxon>Rhabditina</taxon>
        <taxon>Diplogasteromorpha</taxon>
        <taxon>Diplogasteroidea</taxon>
        <taxon>Neodiplogasteridae</taxon>
        <taxon>Pristionchus</taxon>
    </lineage>
</organism>
<feature type="compositionally biased region" description="Low complexity" evidence="2">
    <location>
        <begin position="173"/>
        <end position="197"/>
    </location>
</feature>
<feature type="non-terminal residue" evidence="3">
    <location>
        <position position="1"/>
    </location>
</feature>
<sequence length="596" mass="66404">FFPSVPSLLQAVHAGSDLVTRMSWLTLASIPKLLFLLLPMLIVAAEFRAADLESKSAIELEEYRRHLSEELVRVAQKVESTQPEGSKLRLKRTLLSPLSASLPNRDSAYVQERIQELSAKENENSIDDEVMTPNEPEVKEPRIDEKLIALLNSLDDFAFDNVTVEGSGESDELLTSTLSPTLTTTEPSTTTASESSAVVDPTLADASTAAIEESGDNSTALLTSGGAESDVSTTTSSTTTMSSSTAPDGEEAPRRSPAHGVVISVSSPHSPSLSPMLANFSSMAAMETTPSPLTKTTTSESTPAARMDDPLLQVLPRRVAFNPTVNHTAEECHRLTQHELVRELKQKGTYNPDLMAWDVFGILRFLDRTIAEQYEMQLRNRTRGVEAAERNIEALSRILGELDVSCDVRSESVRERMQNMTMVEPRRSILSPRIRRRSKREAVLEELTRLMADLDEHKKTSTTTSRPSTTTSAPIYETVGNRQKLIGESHVVPFGCDRRGTEEDGYLRLCSACQSIRRLPDSFFPPFINEVTCDEDNACLYFYDYPHGRCKQKHMNFVVLRNIGTQECQVWRKFNLNVRVSCECFVDEMSFFAKYV</sequence>
<feature type="region of interest" description="Disordered" evidence="2">
    <location>
        <begin position="166"/>
        <end position="272"/>
    </location>
</feature>
<reference evidence="4" key="1">
    <citation type="submission" date="2022-10" db="EMBL/GenBank/DDBJ databases">
        <title>Genome assembly of Pristionchus species.</title>
        <authorList>
            <person name="Yoshida K."/>
            <person name="Sommer R.J."/>
        </authorList>
    </citation>
    <scope>NUCLEOTIDE SEQUENCE [LARGE SCALE GENOMIC DNA]</scope>
    <source>
        <strain evidence="4">RS5460</strain>
    </source>
</reference>
<gene>
    <name evidence="3" type="ORF">PMAYCL1PPCAC_31856</name>
</gene>
<keyword evidence="4" id="KW-1185">Reference proteome</keyword>
<feature type="compositionally biased region" description="Low complexity" evidence="2">
    <location>
        <begin position="232"/>
        <end position="245"/>
    </location>
</feature>
<dbReference type="EMBL" id="BTRK01000006">
    <property type="protein sequence ID" value="GMR61661.1"/>
    <property type="molecule type" value="Genomic_DNA"/>
</dbReference>
<name>A0AAN5DEQ9_9BILA</name>
<feature type="coiled-coil region" evidence="1">
    <location>
        <begin position="371"/>
        <end position="405"/>
    </location>
</feature>
<evidence type="ECO:0000256" key="2">
    <source>
        <dbReference type="SAM" id="MobiDB-lite"/>
    </source>
</evidence>
<dbReference type="AlphaFoldDB" id="A0AAN5DEQ9"/>
<dbReference type="PANTHER" id="PTHR33995">
    <property type="entry name" value="PROTEIN CBG18546"/>
    <property type="match status" value="1"/>
</dbReference>
<comment type="caution">
    <text evidence="3">The sequence shown here is derived from an EMBL/GenBank/DDBJ whole genome shotgun (WGS) entry which is preliminary data.</text>
</comment>
<feature type="compositionally biased region" description="Low complexity" evidence="2">
    <location>
        <begin position="261"/>
        <end position="272"/>
    </location>
</feature>
<evidence type="ECO:0000313" key="3">
    <source>
        <dbReference type="EMBL" id="GMR61661.1"/>
    </source>
</evidence>
<dbReference type="Proteomes" id="UP001328107">
    <property type="component" value="Unassembled WGS sequence"/>
</dbReference>